<dbReference type="Proteomes" id="UP000004564">
    <property type="component" value="Chromosome"/>
</dbReference>
<name>A0A6C8G8V5_SALIN</name>
<sequence length="42" mass="4854">MDISCHCIRAMVALIPLCGKYHCLNYRAFAQNPDSFIPQRQK</sequence>
<organism evidence="1 2">
    <name type="scientific">Salmonella enterica subsp. enterica serovar Infantis str. SARB27</name>
    <dbReference type="NCBI Taxonomy" id="596155"/>
    <lineage>
        <taxon>Bacteria</taxon>
        <taxon>Pseudomonadati</taxon>
        <taxon>Pseudomonadota</taxon>
        <taxon>Gammaproteobacteria</taxon>
        <taxon>Enterobacterales</taxon>
        <taxon>Enterobacteriaceae</taxon>
        <taxon>Salmonella</taxon>
    </lineage>
</organism>
<protein>
    <submittedName>
        <fullName evidence="1">Uncharacterized protein</fullName>
    </submittedName>
</protein>
<gene>
    <name evidence="1" type="ORF">SEENIN0B_01917</name>
</gene>
<comment type="caution">
    <text evidence="1">The sequence shown here is derived from an EMBL/GenBank/DDBJ whole genome shotgun (WGS) entry which is preliminary data.</text>
</comment>
<dbReference type="EMBL" id="AFYI01000002">
    <property type="protein sequence ID" value="EHB42047.1"/>
    <property type="molecule type" value="Genomic_DNA"/>
</dbReference>
<proteinExistence type="predicted"/>
<evidence type="ECO:0000313" key="2">
    <source>
        <dbReference type="Proteomes" id="UP000004564"/>
    </source>
</evidence>
<dbReference type="AlphaFoldDB" id="A0A6C8G8V5"/>
<evidence type="ECO:0000313" key="1">
    <source>
        <dbReference type="EMBL" id="EHB42047.1"/>
    </source>
</evidence>
<reference evidence="1 2" key="1">
    <citation type="submission" date="2011-09" db="EMBL/GenBank/DDBJ databases">
        <authorList>
            <person name="McClelland M."/>
            <person name="Clifton S."/>
            <person name="Porwollik S."/>
            <person name="Cheng P."/>
            <person name="Wollam A."/>
            <person name="Wang C."/>
            <person name="Pepin K."/>
            <person name="Bhonagiri V."/>
            <person name="Fulton R."/>
            <person name="Fulton L.F."/>
            <person name="Delehaunty K."/>
            <person name="Fronick C."/>
            <person name="O'Laughlin M."/>
            <person name="Godfrey J."/>
            <person name="Waligorski J."/>
            <person name="Appelbaum E."/>
            <person name="Farmer C."/>
            <person name="Strong C."/>
            <person name="Tomlinson C."/>
            <person name="Hou S."/>
            <person name="Minx P."/>
            <person name="Warren W."/>
            <person name="Wilson R.K."/>
        </authorList>
    </citation>
    <scope>NUCLEOTIDE SEQUENCE [LARGE SCALE GENOMIC DNA]</scope>
    <source>
        <strain evidence="2">SARB 27</strain>
    </source>
</reference>
<accession>A0A6C8G8V5</accession>